<sequence>MNLSERRIVFDRAEKYRDAVVDERLGNPGHDRESETAVGIVGQKTDGETPIAKQALGQGIRPEPDLARDTLDPFARIVTHSPGIIQRFRCGRNADTGGSGNIVNRYPTVSDPLIFQMSSPELICAEKTFSQGRSQDGKSFSQIFLIMPVDECLSL</sequence>
<name>A0A7W6ZQR0_9HYPH</name>
<keyword evidence="2" id="KW-1185">Reference proteome</keyword>
<comment type="caution">
    <text evidence="1">The sequence shown here is derived from an EMBL/GenBank/DDBJ whole genome shotgun (WGS) entry which is preliminary data.</text>
</comment>
<gene>
    <name evidence="1" type="ORF">GGE60_001110</name>
</gene>
<dbReference type="AlphaFoldDB" id="A0A7W6ZQR0"/>
<organism evidence="1 2">
    <name type="scientific">Rhizobium leucaenae</name>
    <dbReference type="NCBI Taxonomy" id="29450"/>
    <lineage>
        <taxon>Bacteria</taxon>
        <taxon>Pseudomonadati</taxon>
        <taxon>Pseudomonadota</taxon>
        <taxon>Alphaproteobacteria</taxon>
        <taxon>Hyphomicrobiales</taxon>
        <taxon>Rhizobiaceae</taxon>
        <taxon>Rhizobium/Agrobacterium group</taxon>
        <taxon>Rhizobium</taxon>
    </lineage>
</organism>
<evidence type="ECO:0000313" key="1">
    <source>
        <dbReference type="EMBL" id="MBB4567009.1"/>
    </source>
</evidence>
<proteinExistence type="predicted"/>
<reference evidence="1 2" key="1">
    <citation type="submission" date="2020-08" db="EMBL/GenBank/DDBJ databases">
        <title>Genomic Encyclopedia of Type Strains, Phase IV (KMG-V): Genome sequencing to study the core and pangenomes of soil and plant-associated prokaryotes.</title>
        <authorList>
            <person name="Whitman W."/>
        </authorList>
    </citation>
    <scope>NUCLEOTIDE SEQUENCE [LARGE SCALE GENOMIC DNA]</scope>
    <source>
        <strain evidence="1 2">SEMIA 492</strain>
    </source>
</reference>
<accession>A0A7W6ZQR0</accession>
<dbReference type="Proteomes" id="UP000543836">
    <property type="component" value="Unassembled WGS sequence"/>
</dbReference>
<dbReference type="EMBL" id="JACIIG010000002">
    <property type="protein sequence ID" value="MBB4567009.1"/>
    <property type="molecule type" value="Genomic_DNA"/>
</dbReference>
<protein>
    <submittedName>
        <fullName evidence="1">Uncharacterized protein</fullName>
    </submittedName>
</protein>
<evidence type="ECO:0000313" key="2">
    <source>
        <dbReference type="Proteomes" id="UP000543836"/>
    </source>
</evidence>